<evidence type="ECO:0000313" key="9">
    <source>
        <dbReference type="Proteomes" id="UP001175261"/>
    </source>
</evidence>
<dbReference type="GO" id="GO:0012505">
    <property type="term" value="C:endomembrane system"/>
    <property type="evidence" value="ECO:0007669"/>
    <property type="project" value="UniProtKB-SubCell"/>
</dbReference>
<organism evidence="8 9">
    <name type="scientific">Sarocladium strictum</name>
    <name type="common">Black bundle disease fungus</name>
    <name type="synonym">Acremonium strictum</name>
    <dbReference type="NCBI Taxonomy" id="5046"/>
    <lineage>
        <taxon>Eukaryota</taxon>
        <taxon>Fungi</taxon>
        <taxon>Dikarya</taxon>
        <taxon>Ascomycota</taxon>
        <taxon>Pezizomycotina</taxon>
        <taxon>Sordariomycetes</taxon>
        <taxon>Hypocreomycetidae</taxon>
        <taxon>Hypocreales</taxon>
        <taxon>Sarocladiaceae</taxon>
        <taxon>Sarocladium</taxon>
    </lineage>
</organism>
<sequence>MSRIPNSAVTTDIPLQELSPEGHETASPSADRASPLASSSEHDIHPGPRDTGRAAPNNEPARPGKSSVKHHLAQLARFRATYIRCTVDFTASRDHLAVERTFLGYLRTSSALAMFGTLVAQVFTIDLRGHGLGYTLLGRALATVFFCLAIVTIVLGATRVFRHQRHLIRGKALAGGFETSALGVALLSLLLACFAIILAIEHLPGYQQV</sequence>
<feature type="domain" description="DUF202" evidence="7">
    <location>
        <begin position="93"/>
        <end position="165"/>
    </location>
</feature>
<comment type="subcellular location">
    <subcellularLocation>
        <location evidence="1">Endomembrane system</location>
        <topology evidence="1">Multi-pass membrane protein</topology>
    </subcellularLocation>
</comment>
<proteinExistence type="predicted"/>
<evidence type="ECO:0000256" key="4">
    <source>
        <dbReference type="ARBA" id="ARBA00023136"/>
    </source>
</evidence>
<feature type="transmembrane region" description="Helical" evidence="6">
    <location>
        <begin position="136"/>
        <end position="158"/>
    </location>
</feature>
<evidence type="ECO:0000256" key="6">
    <source>
        <dbReference type="SAM" id="Phobius"/>
    </source>
</evidence>
<dbReference type="InterPro" id="IPR052053">
    <property type="entry name" value="IM_YidH-like"/>
</dbReference>
<dbReference type="PANTHER" id="PTHR34187:SF1">
    <property type="entry name" value="DUF202 DOMAIN-CONTAINING PROTEIN"/>
    <property type="match status" value="1"/>
</dbReference>
<keyword evidence="9" id="KW-1185">Reference proteome</keyword>
<reference evidence="8" key="1">
    <citation type="submission" date="2022-10" db="EMBL/GenBank/DDBJ databases">
        <title>Determination and structural analysis of whole genome sequence of Sarocladium strictum F4-1.</title>
        <authorList>
            <person name="Hu L."/>
            <person name="Jiang Y."/>
        </authorList>
    </citation>
    <scope>NUCLEOTIDE SEQUENCE</scope>
    <source>
        <strain evidence="8">F4-1</strain>
    </source>
</reference>
<dbReference type="Pfam" id="PF02656">
    <property type="entry name" value="DUF202"/>
    <property type="match status" value="1"/>
</dbReference>
<dbReference type="InterPro" id="IPR003807">
    <property type="entry name" value="DUF202"/>
</dbReference>
<keyword evidence="2 6" id="KW-0812">Transmembrane</keyword>
<feature type="compositionally biased region" description="Basic and acidic residues" evidence="5">
    <location>
        <begin position="40"/>
        <end position="52"/>
    </location>
</feature>
<keyword evidence="4 6" id="KW-0472">Membrane</keyword>
<evidence type="ECO:0000256" key="5">
    <source>
        <dbReference type="SAM" id="MobiDB-lite"/>
    </source>
</evidence>
<evidence type="ECO:0000259" key="7">
    <source>
        <dbReference type="Pfam" id="PF02656"/>
    </source>
</evidence>
<evidence type="ECO:0000256" key="1">
    <source>
        <dbReference type="ARBA" id="ARBA00004127"/>
    </source>
</evidence>
<keyword evidence="3 6" id="KW-1133">Transmembrane helix</keyword>
<protein>
    <recommendedName>
        <fullName evidence="7">DUF202 domain-containing protein</fullName>
    </recommendedName>
</protein>
<accession>A0AA39GR97</accession>
<feature type="transmembrane region" description="Helical" evidence="6">
    <location>
        <begin position="102"/>
        <end position="124"/>
    </location>
</feature>
<gene>
    <name evidence="8" type="ORF">NLU13_1208</name>
</gene>
<comment type="caution">
    <text evidence="8">The sequence shown here is derived from an EMBL/GenBank/DDBJ whole genome shotgun (WGS) entry which is preliminary data.</text>
</comment>
<evidence type="ECO:0000256" key="3">
    <source>
        <dbReference type="ARBA" id="ARBA00022989"/>
    </source>
</evidence>
<dbReference type="PANTHER" id="PTHR34187">
    <property type="entry name" value="FGR18P"/>
    <property type="match status" value="1"/>
</dbReference>
<dbReference type="EMBL" id="JAPDFR010000001">
    <property type="protein sequence ID" value="KAK0391709.1"/>
    <property type="molecule type" value="Genomic_DNA"/>
</dbReference>
<name>A0AA39GR97_SARSR</name>
<evidence type="ECO:0000313" key="8">
    <source>
        <dbReference type="EMBL" id="KAK0391709.1"/>
    </source>
</evidence>
<dbReference type="Proteomes" id="UP001175261">
    <property type="component" value="Unassembled WGS sequence"/>
</dbReference>
<feature type="region of interest" description="Disordered" evidence="5">
    <location>
        <begin position="1"/>
        <end position="68"/>
    </location>
</feature>
<feature type="compositionally biased region" description="Polar residues" evidence="5">
    <location>
        <begin position="1"/>
        <end position="10"/>
    </location>
</feature>
<dbReference type="AlphaFoldDB" id="A0AA39GR97"/>
<evidence type="ECO:0000256" key="2">
    <source>
        <dbReference type="ARBA" id="ARBA00022692"/>
    </source>
</evidence>
<feature type="transmembrane region" description="Helical" evidence="6">
    <location>
        <begin position="179"/>
        <end position="200"/>
    </location>
</feature>